<proteinExistence type="predicted"/>
<evidence type="ECO:0000256" key="14">
    <source>
        <dbReference type="SAM" id="MobiDB-lite"/>
    </source>
</evidence>
<evidence type="ECO:0000256" key="3">
    <source>
        <dbReference type="ARBA" id="ARBA00022568"/>
    </source>
</evidence>
<accession>A0A9Y4NGR4</accession>
<feature type="region of interest" description="Disordered" evidence="14">
    <location>
        <begin position="428"/>
        <end position="455"/>
    </location>
</feature>
<evidence type="ECO:0000256" key="15">
    <source>
        <dbReference type="SAM" id="Phobius"/>
    </source>
</evidence>
<keyword evidence="2" id="KW-0813">Transport</keyword>
<keyword evidence="12" id="KW-0325">Glycoprotein</keyword>
<dbReference type="Pfam" id="PF00520">
    <property type="entry name" value="Ion_trans"/>
    <property type="match status" value="3"/>
</dbReference>
<keyword evidence="10" id="KW-0406">Ion transport</keyword>
<keyword evidence="6" id="KW-0677">Repeat</keyword>
<feature type="domain" description="Ion transport" evidence="16">
    <location>
        <begin position="53"/>
        <end position="133"/>
    </location>
</feature>
<keyword evidence="9 15" id="KW-1133">Transmembrane helix</keyword>
<feature type="transmembrane region" description="Helical" evidence="15">
    <location>
        <begin position="539"/>
        <end position="560"/>
    </location>
</feature>
<evidence type="ECO:0000256" key="12">
    <source>
        <dbReference type="ARBA" id="ARBA00023180"/>
    </source>
</evidence>
<keyword evidence="3" id="KW-0109">Calcium transport</keyword>
<dbReference type="Gene3D" id="1.10.287.70">
    <property type="match status" value="3"/>
</dbReference>
<feature type="region of interest" description="Disordered" evidence="14">
    <location>
        <begin position="769"/>
        <end position="807"/>
    </location>
</feature>
<dbReference type="PANTHER" id="PTHR45628">
    <property type="entry name" value="VOLTAGE-DEPENDENT CALCIUM CHANNEL TYPE A SUBUNIT ALPHA-1"/>
    <property type="match status" value="1"/>
</dbReference>
<feature type="transmembrane region" description="Helical" evidence="15">
    <location>
        <begin position="318"/>
        <end position="338"/>
    </location>
</feature>
<evidence type="ECO:0000259" key="16">
    <source>
        <dbReference type="Pfam" id="PF00520"/>
    </source>
</evidence>
<evidence type="ECO:0000256" key="9">
    <source>
        <dbReference type="ARBA" id="ARBA00022989"/>
    </source>
</evidence>
<evidence type="ECO:0000256" key="2">
    <source>
        <dbReference type="ARBA" id="ARBA00022448"/>
    </source>
</evidence>
<feature type="domain" description="Ion transport" evidence="16">
    <location>
        <begin position="201"/>
        <end position="422"/>
    </location>
</feature>
<feature type="transmembrane region" description="Helical" evidence="15">
    <location>
        <begin position="572"/>
        <end position="591"/>
    </location>
</feature>
<feature type="transmembrane region" description="Helical" evidence="15">
    <location>
        <begin position="200"/>
        <end position="218"/>
    </location>
</feature>
<dbReference type="GeneID" id="103369876"/>
<evidence type="ECO:0000256" key="7">
    <source>
        <dbReference type="ARBA" id="ARBA00022837"/>
    </source>
</evidence>
<comment type="subcellular location">
    <subcellularLocation>
        <location evidence="1">Membrane</location>
        <topology evidence="1">Multi-pass membrane protein</topology>
    </subcellularLocation>
</comment>
<keyword evidence="7" id="KW-0106">Calcium</keyword>
<evidence type="ECO:0000313" key="18">
    <source>
        <dbReference type="RefSeq" id="XP_008296940.1"/>
    </source>
</evidence>
<evidence type="ECO:0000256" key="5">
    <source>
        <dbReference type="ARBA" id="ARBA00022692"/>
    </source>
</evidence>
<feature type="transmembrane region" description="Helical" evidence="15">
    <location>
        <begin position="390"/>
        <end position="414"/>
    </location>
</feature>
<dbReference type="RefSeq" id="XP_008296940.1">
    <property type="nucleotide sequence ID" value="XM_008298718.1"/>
</dbReference>
<protein>
    <submittedName>
        <fullName evidence="18">Voltage-dependent T-type calcium channel subunit alpha-1H-like</fullName>
    </submittedName>
</protein>
<dbReference type="SUPFAM" id="SSF81324">
    <property type="entry name" value="Voltage-gated potassium channels"/>
    <property type="match status" value="2"/>
</dbReference>
<dbReference type="InterPro" id="IPR050599">
    <property type="entry name" value="VDCC_alpha-1_subunit"/>
</dbReference>
<evidence type="ECO:0000256" key="11">
    <source>
        <dbReference type="ARBA" id="ARBA00023136"/>
    </source>
</evidence>
<evidence type="ECO:0000256" key="4">
    <source>
        <dbReference type="ARBA" id="ARBA00022673"/>
    </source>
</evidence>
<keyword evidence="8" id="KW-0851">Voltage-gated channel</keyword>
<dbReference type="PANTHER" id="PTHR45628:SF22">
    <property type="entry name" value="VOLTAGE-DEPENDENT T-TYPE CALCIUM CHANNEL SUBUNIT ALPHA"/>
    <property type="match status" value="1"/>
</dbReference>
<dbReference type="FunFam" id="1.20.120.350:FF:000009">
    <property type="entry name" value="Voltage-dependent T-type calcium channel subunit alpha"/>
    <property type="match status" value="1"/>
</dbReference>
<evidence type="ECO:0000256" key="6">
    <source>
        <dbReference type="ARBA" id="ARBA00022737"/>
    </source>
</evidence>
<evidence type="ECO:0000313" key="17">
    <source>
        <dbReference type="Proteomes" id="UP000694891"/>
    </source>
</evidence>
<evidence type="ECO:0000256" key="10">
    <source>
        <dbReference type="ARBA" id="ARBA00023065"/>
    </source>
</evidence>
<keyword evidence="13" id="KW-0407">Ion channel</keyword>
<feature type="transmembrane region" description="Helical" evidence="15">
    <location>
        <begin position="496"/>
        <end position="519"/>
    </location>
</feature>
<dbReference type="InterPro" id="IPR005821">
    <property type="entry name" value="Ion_trans_dom"/>
</dbReference>
<dbReference type="GO" id="GO:0008331">
    <property type="term" value="F:high voltage-gated calcium channel activity"/>
    <property type="evidence" value="ECO:0007669"/>
    <property type="project" value="TreeGrafter"/>
</dbReference>
<dbReference type="Gene3D" id="1.20.120.350">
    <property type="entry name" value="Voltage-gated potassium channels. Chain C"/>
    <property type="match status" value="2"/>
</dbReference>
<dbReference type="InterPro" id="IPR027359">
    <property type="entry name" value="Volt_channel_dom_sf"/>
</dbReference>
<feature type="transmembrane region" description="Helical" evidence="15">
    <location>
        <begin position="230"/>
        <end position="252"/>
    </location>
</feature>
<evidence type="ECO:0000256" key="8">
    <source>
        <dbReference type="ARBA" id="ARBA00022882"/>
    </source>
</evidence>
<evidence type="ECO:0000256" key="1">
    <source>
        <dbReference type="ARBA" id="ARBA00004141"/>
    </source>
</evidence>
<organism evidence="17 18">
    <name type="scientific">Stegastes partitus</name>
    <name type="common">bicolor damselfish</name>
    <dbReference type="NCBI Taxonomy" id="144197"/>
    <lineage>
        <taxon>Eukaryota</taxon>
        <taxon>Metazoa</taxon>
        <taxon>Chordata</taxon>
        <taxon>Craniata</taxon>
        <taxon>Vertebrata</taxon>
        <taxon>Euteleostomi</taxon>
        <taxon>Actinopterygii</taxon>
        <taxon>Neopterygii</taxon>
        <taxon>Teleostei</taxon>
        <taxon>Neoteleostei</taxon>
        <taxon>Acanthomorphata</taxon>
        <taxon>Ovalentaria</taxon>
        <taxon>Pomacentridae</taxon>
        <taxon>Stegastes</taxon>
    </lineage>
</organism>
<keyword evidence="11 15" id="KW-0472">Membrane</keyword>
<feature type="transmembrane region" description="Helical" evidence="15">
    <location>
        <begin position="101"/>
        <end position="125"/>
    </location>
</feature>
<reference evidence="18" key="1">
    <citation type="submission" date="2025-08" db="UniProtKB">
        <authorList>
            <consortium name="RefSeq"/>
        </authorList>
    </citation>
    <scope>IDENTIFICATION</scope>
</reference>
<feature type="domain" description="Ion transport" evidence="16">
    <location>
        <begin position="499"/>
        <end position="770"/>
    </location>
</feature>
<sequence>MKHCKDIPAYHDDGKTCTLVPLNSWCPNEFVPAVVGETTDACVNWNAYYNVCRAGDHNPHMGAINFDNIGYAWITVFQVMTLKGWTNIMGYFMDSSSFWSFSYFLVATILGTTFIVNVCGVIIASHFSEIMERDRGEQDADAVSIKNLFSKVTSWLSRAFHCLIRCQDRVFPAGIPMETNGTQILKDCQRKLKVAVHSDLFKHGIMVAVLLNVITMAIEYHEQPKELTIVLQYSSICFTVLFFLEMILKLLALSLAYFEDRDNIFEFVLVIISLCQAAPQLSGVQALLVLRFWRLVFFIPYLRRELMVLMRTAEKSTALCWLMLIFLFLFGVPGMHLFGWRSIPGYSQIIGGRKYFDTLLQSMVTVFQILTLEEWHKVAYISMASTSAWAMLYFAVIILIGHHVLLNVFGGIVLQCYQAMQLERAAQEATEQQPADPTRPEQDNPEPTSVEETVPADDNASLSLTQRVRRWCREREDWSLYLFSPQNRFRVFCQWLISHTMFDIIVLLFISLSCITVVMERPAIHPDSMERWILQISTYIFSAVFLVEMFVKVVALGLLIGRESYCRSAWNVIDGVLVITSFIHILIEVLTPDNSNMLTVLTVFRLVRTLRLLRALSRVPKLKQTMEALMTSFKPLGNITLICCIIFLFYGIFGLQLFKGKFYHCVGHDLRNITNKTDCLAANYSWVGKQLNFDNLLQAVLSVFVMFTKDGWVNIMYDGLDAVGVDQQPVQNYNEWMLLYFIPFMVMSYFLLNMFIGISVETFQKCQREQRQVAPEREEEAQDQHAGKKSGEASLCEKERLVKPQKH</sequence>
<dbReference type="Proteomes" id="UP000694891">
    <property type="component" value="Unplaced"/>
</dbReference>
<feature type="transmembrane region" description="Helical" evidence="15">
    <location>
        <begin position="738"/>
        <end position="760"/>
    </location>
</feature>
<evidence type="ECO:0000256" key="13">
    <source>
        <dbReference type="ARBA" id="ARBA00023303"/>
    </source>
</evidence>
<dbReference type="AlphaFoldDB" id="A0A9Y4NGR4"/>
<keyword evidence="4" id="KW-0107">Calcium channel</keyword>
<keyword evidence="17" id="KW-1185">Reference proteome</keyword>
<name>A0A9Y4NGR4_9TELE</name>
<gene>
    <name evidence="18" type="primary">LOC103369876</name>
</gene>
<dbReference type="GO" id="GO:0005891">
    <property type="term" value="C:voltage-gated calcium channel complex"/>
    <property type="evidence" value="ECO:0007669"/>
    <property type="project" value="TreeGrafter"/>
</dbReference>
<feature type="transmembrane region" description="Helical" evidence="15">
    <location>
        <begin position="636"/>
        <end position="658"/>
    </location>
</feature>
<keyword evidence="5 15" id="KW-0812">Transmembrane</keyword>
<dbReference type="GO" id="GO:0098703">
    <property type="term" value="P:calcium ion import across plasma membrane"/>
    <property type="evidence" value="ECO:0007669"/>
    <property type="project" value="TreeGrafter"/>
</dbReference>
<dbReference type="FunFam" id="1.10.287.70:FF:000117">
    <property type="entry name" value="Voltage-gated Ca2+ channel, alpha subunit"/>
    <property type="match status" value="1"/>
</dbReference>